<dbReference type="OrthoDB" id="1089784at2"/>
<feature type="transmembrane region" description="Helical" evidence="1">
    <location>
        <begin position="47"/>
        <end position="64"/>
    </location>
</feature>
<keyword evidence="4" id="KW-1185">Reference proteome</keyword>
<evidence type="ECO:0000313" key="4">
    <source>
        <dbReference type="Proteomes" id="UP000188273"/>
    </source>
</evidence>
<dbReference type="InterPro" id="IPR026870">
    <property type="entry name" value="Zinc_ribbon_dom"/>
</dbReference>
<dbReference type="STRING" id="1940790.L21SP3_01627"/>
<protein>
    <submittedName>
        <fullName evidence="3">Putative membrane protein</fullName>
    </submittedName>
</protein>
<proteinExistence type="predicted"/>
<reference evidence="4" key="1">
    <citation type="submission" date="2017-02" db="EMBL/GenBank/DDBJ databases">
        <title>Comparative genomics and description of representatives of a novel lineage of planctomycetes thriving in anoxic sediments.</title>
        <authorList>
            <person name="Spring S."/>
            <person name="Bunk B."/>
            <person name="Sproer C."/>
            <person name="Klenk H.-P."/>
        </authorList>
    </citation>
    <scope>NUCLEOTIDE SEQUENCE [LARGE SCALE GENOMIC DNA]</scope>
    <source>
        <strain evidence="4">L21-RPul-D3</strain>
    </source>
</reference>
<organism evidence="3 4">
    <name type="scientific">Sedimentisphaera cyanobacteriorum</name>
    <dbReference type="NCBI Taxonomy" id="1940790"/>
    <lineage>
        <taxon>Bacteria</taxon>
        <taxon>Pseudomonadati</taxon>
        <taxon>Planctomycetota</taxon>
        <taxon>Phycisphaerae</taxon>
        <taxon>Sedimentisphaerales</taxon>
        <taxon>Sedimentisphaeraceae</taxon>
        <taxon>Sedimentisphaera</taxon>
    </lineage>
</organism>
<evidence type="ECO:0000313" key="3">
    <source>
        <dbReference type="EMBL" id="AQQ09808.1"/>
    </source>
</evidence>
<keyword evidence="1" id="KW-1133">Transmembrane helix</keyword>
<feature type="domain" description="Zinc-ribbon" evidence="2">
    <location>
        <begin position="3"/>
        <end position="23"/>
    </location>
</feature>
<feature type="transmembrane region" description="Helical" evidence="1">
    <location>
        <begin position="70"/>
        <end position="87"/>
    </location>
</feature>
<dbReference type="AlphaFoldDB" id="A0A1Q2HQT2"/>
<dbReference type="KEGG" id="pbu:L21SP3_01627"/>
<sequence>MICKKCGKRIGDTDKYCPECGTAQYGKRESNIPQKSEDKLPERFREVVKTILTASIIMLIFWIIIRQPRIMVIAAIFSLITFFLIRINKR</sequence>
<name>A0A1Q2HQT2_9BACT</name>
<keyword evidence="1" id="KW-0812">Transmembrane</keyword>
<dbReference type="Proteomes" id="UP000188273">
    <property type="component" value="Chromosome"/>
</dbReference>
<gene>
    <name evidence="3" type="ORF">L21SP3_01627</name>
</gene>
<evidence type="ECO:0000259" key="2">
    <source>
        <dbReference type="Pfam" id="PF13240"/>
    </source>
</evidence>
<dbReference type="EMBL" id="CP019633">
    <property type="protein sequence ID" value="AQQ09808.1"/>
    <property type="molecule type" value="Genomic_DNA"/>
</dbReference>
<evidence type="ECO:0000256" key="1">
    <source>
        <dbReference type="SAM" id="Phobius"/>
    </source>
</evidence>
<dbReference type="RefSeq" id="WP_077540449.1">
    <property type="nucleotide sequence ID" value="NZ_CP019633.1"/>
</dbReference>
<dbReference type="Pfam" id="PF13240">
    <property type="entry name" value="Zn_Ribbon_1"/>
    <property type="match status" value="1"/>
</dbReference>
<accession>A0A1Q2HQT2</accession>
<keyword evidence="1" id="KW-0472">Membrane</keyword>